<evidence type="ECO:0000259" key="1">
    <source>
        <dbReference type="Pfam" id="PF06568"/>
    </source>
</evidence>
<gene>
    <name evidence="2" type="ORF">PEL8287_02069</name>
</gene>
<organism evidence="2 3">
    <name type="scientific">Roseovarius litorisediminis</name>
    <dbReference type="NCBI Taxonomy" id="1312363"/>
    <lineage>
        <taxon>Bacteria</taxon>
        <taxon>Pseudomonadati</taxon>
        <taxon>Pseudomonadota</taxon>
        <taxon>Alphaproteobacteria</taxon>
        <taxon>Rhodobacterales</taxon>
        <taxon>Roseobacteraceae</taxon>
        <taxon>Roseovarius</taxon>
    </lineage>
</organism>
<feature type="domain" description="YjiS-like" evidence="1">
    <location>
        <begin position="25"/>
        <end position="60"/>
    </location>
</feature>
<dbReference type="EMBL" id="FWFL01000004">
    <property type="protein sequence ID" value="SLN41427.1"/>
    <property type="molecule type" value="Genomic_DNA"/>
</dbReference>
<keyword evidence="3" id="KW-1185">Reference proteome</keyword>
<name>A0A1Y5SMX0_9RHOB</name>
<protein>
    <recommendedName>
        <fullName evidence="1">YjiS-like domain-containing protein</fullName>
    </recommendedName>
</protein>
<evidence type="ECO:0000313" key="2">
    <source>
        <dbReference type="EMBL" id="SLN41427.1"/>
    </source>
</evidence>
<dbReference type="AlphaFoldDB" id="A0A1Y5SMX0"/>
<sequence length="66" mass="7076">MAVIDTTRTHAVPAGQFGQAVAKFVGAFAAWNDARATRKALSQLSDRELDDIGLCRSDIDSVVRQG</sequence>
<proteinExistence type="predicted"/>
<dbReference type="RefSeq" id="WP_085892270.1">
    <property type="nucleotide sequence ID" value="NZ_FWFL01000004.1"/>
</dbReference>
<dbReference type="OrthoDB" id="8116725at2"/>
<dbReference type="InterPro" id="IPR009506">
    <property type="entry name" value="YjiS-like"/>
</dbReference>
<accession>A0A1Y5SMX0</accession>
<reference evidence="2 3" key="1">
    <citation type="submission" date="2017-03" db="EMBL/GenBank/DDBJ databases">
        <authorList>
            <person name="Afonso C.L."/>
            <person name="Miller P.J."/>
            <person name="Scott M.A."/>
            <person name="Spackman E."/>
            <person name="Goraichik I."/>
            <person name="Dimitrov K.M."/>
            <person name="Suarez D.L."/>
            <person name="Swayne D.E."/>
        </authorList>
    </citation>
    <scope>NUCLEOTIDE SEQUENCE [LARGE SCALE GENOMIC DNA]</scope>
    <source>
        <strain evidence="2 3">CECT 8287</strain>
    </source>
</reference>
<dbReference type="Proteomes" id="UP000193827">
    <property type="component" value="Unassembled WGS sequence"/>
</dbReference>
<dbReference type="Pfam" id="PF06568">
    <property type="entry name" value="YjiS-like"/>
    <property type="match status" value="1"/>
</dbReference>
<evidence type="ECO:0000313" key="3">
    <source>
        <dbReference type="Proteomes" id="UP000193827"/>
    </source>
</evidence>